<dbReference type="GO" id="GO:0046872">
    <property type="term" value="F:metal ion binding"/>
    <property type="evidence" value="ECO:0007669"/>
    <property type="project" value="UniProtKB-KW"/>
</dbReference>
<dbReference type="FunFam" id="2.60.120.620:FF:000031">
    <property type="entry name" value="Predicted protein"/>
    <property type="match status" value="1"/>
</dbReference>
<evidence type="ECO:0000256" key="8">
    <source>
        <dbReference type="ARBA" id="ARBA00023002"/>
    </source>
</evidence>
<dbReference type="GO" id="GO:0051213">
    <property type="term" value="F:dioxygenase activity"/>
    <property type="evidence" value="ECO:0007669"/>
    <property type="project" value="UniProtKB-KW"/>
</dbReference>
<evidence type="ECO:0000256" key="3">
    <source>
        <dbReference type="ARBA" id="ARBA00004308"/>
    </source>
</evidence>
<keyword evidence="10" id="KW-0472">Membrane</keyword>
<keyword evidence="8" id="KW-0560">Oxidoreductase</keyword>
<dbReference type="PROSITE" id="PS51670">
    <property type="entry name" value="SHKT"/>
    <property type="match status" value="2"/>
</dbReference>
<dbReference type="PANTHER" id="PTHR10869">
    <property type="entry name" value="PROLYL 4-HYDROXYLASE ALPHA SUBUNIT"/>
    <property type="match status" value="1"/>
</dbReference>
<evidence type="ECO:0000256" key="9">
    <source>
        <dbReference type="ARBA" id="ARBA00023004"/>
    </source>
</evidence>
<comment type="caution">
    <text evidence="14">The sequence shown here is derived from an EMBL/GenBank/DDBJ whole genome shotgun (WGS) entry which is preliminary data.</text>
</comment>
<feature type="domain" description="ShKT" evidence="13">
    <location>
        <begin position="156"/>
        <end position="190"/>
    </location>
</feature>
<evidence type="ECO:0000259" key="11">
    <source>
        <dbReference type="PROSITE" id="PS50006"/>
    </source>
</evidence>
<keyword evidence="5" id="KW-0479">Metal-binding</keyword>
<keyword evidence="15" id="KW-1185">Reference proteome</keyword>
<keyword evidence="6" id="KW-0223">Dioxygenase</keyword>
<evidence type="ECO:0000256" key="2">
    <source>
        <dbReference type="ARBA" id="ARBA00004167"/>
    </source>
</evidence>
<feature type="domain" description="FHA" evidence="11">
    <location>
        <begin position="385"/>
        <end position="416"/>
    </location>
</feature>
<dbReference type="PANTHER" id="PTHR10869:SF235">
    <property type="entry name" value="PROCOLLAGEN-PROLINE 4-DIOXYGENASE"/>
    <property type="match status" value="1"/>
</dbReference>
<evidence type="ECO:0000256" key="1">
    <source>
        <dbReference type="ARBA" id="ARBA00001961"/>
    </source>
</evidence>
<protein>
    <recommendedName>
        <fullName evidence="16">Procollagen-proline 4-dioxygenase</fullName>
    </recommendedName>
</protein>
<reference evidence="14 15" key="1">
    <citation type="submission" date="2024-10" db="EMBL/GenBank/DDBJ databases">
        <title>Updated reference genomes for cyclostephanoid diatoms.</title>
        <authorList>
            <person name="Roberts W.R."/>
            <person name="Alverson A.J."/>
        </authorList>
    </citation>
    <scope>NUCLEOTIDE SEQUENCE [LARGE SCALE GENOMIC DNA]</scope>
    <source>
        <strain evidence="14 15">AJA276-08</strain>
    </source>
</reference>
<dbReference type="AlphaFoldDB" id="A0ABD3NAU2"/>
<dbReference type="SMART" id="SM00254">
    <property type="entry name" value="ShKT"/>
    <property type="match status" value="3"/>
</dbReference>
<dbReference type="InterPro" id="IPR003582">
    <property type="entry name" value="ShKT_dom"/>
</dbReference>
<dbReference type="Pfam" id="PF13640">
    <property type="entry name" value="2OG-FeII_Oxy_3"/>
    <property type="match status" value="1"/>
</dbReference>
<evidence type="ECO:0008006" key="16">
    <source>
        <dbReference type="Google" id="ProtNLM"/>
    </source>
</evidence>
<comment type="subcellular location">
    <subcellularLocation>
        <location evidence="3">Endomembrane system</location>
    </subcellularLocation>
    <subcellularLocation>
        <location evidence="2">Membrane</location>
        <topology evidence="2">Single-pass membrane protein</topology>
    </subcellularLocation>
</comment>
<dbReference type="InterPro" id="IPR006620">
    <property type="entry name" value="Pro_4_hyd_alph"/>
</dbReference>
<keyword evidence="4" id="KW-0812">Transmembrane</keyword>
<dbReference type="EMBL" id="JALLAZ020001550">
    <property type="protein sequence ID" value="KAL3773125.1"/>
    <property type="molecule type" value="Genomic_DNA"/>
</dbReference>
<keyword evidence="7" id="KW-1133">Transmembrane helix</keyword>
<dbReference type="InterPro" id="IPR005123">
    <property type="entry name" value="Oxoglu/Fe-dep_dioxygenase_dom"/>
</dbReference>
<dbReference type="Gene3D" id="2.60.120.620">
    <property type="entry name" value="q2cbj1_9rhob like domain"/>
    <property type="match status" value="1"/>
</dbReference>
<evidence type="ECO:0000313" key="14">
    <source>
        <dbReference type="EMBL" id="KAL3773125.1"/>
    </source>
</evidence>
<dbReference type="Pfam" id="PF01549">
    <property type="entry name" value="ShK"/>
    <property type="match status" value="3"/>
</dbReference>
<dbReference type="InterPro" id="IPR000253">
    <property type="entry name" value="FHA_dom"/>
</dbReference>
<evidence type="ECO:0000256" key="10">
    <source>
        <dbReference type="ARBA" id="ARBA00023136"/>
    </source>
</evidence>
<dbReference type="Proteomes" id="UP001530315">
    <property type="component" value="Unassembled WGS sequence"/>
</dbReference>
<name>A0ABD3NAU2_9STRA</name>
<dbReference type="SMART" id="SM00702">
    <property type="entry name" value="P4Hc"/>
    <property type="match status" value="1"/>
</dbReference>
<evidence type="ECO:0000256" key="7">
    <source>
        <dbReference type="ARBA" id="ARBA00022989"/>
    </source>
</evidence>
<comment type="cofactor">
    <cofactor evidence="1">
        <name>L-ascorbate</name>
        <dbReference type="ChEBI" id="CHEBI:38290"/>
    </cofactor>
</comment>
<dbReference type="GO" id="GO:0016020">
    <property type="term" value="C:membrane"/>
    <property type="evidence" value="ECO:0007669"/>
    <property type="project" value="UniProtKB-SubCell"/>
</dbReference>
<accession>A0ABD3NAU2</accession>
<evidence type="ECO:0000256" key="6">
    <source>
        <dbReference type="ARBA" id="ARBA00022964"/>
    </source>
</evidence>
<evidence type="ECO:0000313" key="15">
    <source>
        <dbReference type="Proteomes" id="UP001530315"/>
    </source>
</evidence>
<evidence type="ECO:0000259" key="12">
    <source>
        <dbReference type="PROSITE" id="PS51471"/>
    </source>
</evidence>
<dbReference type="PROSITE" id="PS51471">
    <property type="entry name" value="FE2OG_OXY"/>
    <property type="match status" value="1"/>
</dbReference>
<dbReference type="InterPro" id="IPR044862">
    <property type="entry name" value="Pro_4_hyd_alph_FE2OG_OXY"/>
</dbReference>
<evidence type="ECO:0000256" key="5">
    <source>
        <dbReference type="ARBA" id="ARBA00022723"/>
    </source>
</evidence>
<gene>
    <name evidence="14" type="ORF">ACHAW5_007998</name>
</gene>
<sequence>MMHRKKNNAAIVATTTKIPIVLVVALSSLLVVLPPCDVGGVAIAASPTVDVLCTAGPDGEEDCQAVYFEPDVRDEFPRDDTDDDPDVVYGDDYFLSAGGCVDTNNPDFDCPAMAESGECDTNPGFTKYRCALSCGTCDDFDVAYGKLRDGTGGRPCTDEYKECKGWAAMGECAYNPDFMLVECQRSCVVCFEDTNQFGEHQELPPEDDEHYAETLAIIERTIEYMRKVWKPNESNNRINYKCRNMDGECSKWAITKCDDDHEDKEYMHTNCAPACQTCHLLDRTIQCPIGEGNEPVFGPGDLNAMFERIMEDGRYNPVALSRPRLKGDGTVAPGVDGDGPWIVVLEDFITDEEADAMIAAGHKKGYERSADVGFENPDGTFEDDVNSGRTSTNSWCDVELCQEDPVINPVIERIHAITSTHVNNSEHIQLLRYEPGQFYQQHHDYIEYQQGLPCGVRMLTLFLYLNDVEEGGGTHFPFLDITVQPRRRSALLWPSSLDEDPEAKDKRTEHEALPVLRGIKYGANAWIHTRNYREAEEADCT</sequence>
<feature type="domain" description="ShKT" evidence="13">
    <location>
        <begin position="100"/>
        <end position="137"/>
    </location>
</feature>
<evidence type="ECO:0000259" key="13">
    <source>
        <dbReference type="PROSITE" id="PS51670"/>
    </source>
</evidence>
<keyword evidence="9" id="KW-0408">Iron</keyword>
<evidence type="ECO:0000256" key="4">
    <source>
        <dbReference type="ARBA" id="ARBA00022692"/>
    </source>
</evidence>
<proteinExistence type="predicted"/>
<dbReference type="InterPro" id="IPR045054">
    <property type="entry name" value="P4HA-like"/>
</dbReference>
<organism evidence="14 15">
    <name type="scientific">Stephanodiscus triporus</name>
    <dbReference type="NCBI Taxonomy" id="2934178"/>
    <lineage>
        <taxon>Eukaryota</taxon>
        <taxon>Sar</taxon>
        <taxon>Stramenopiles</taxon>
        <taxon>Ochrophyta</taxon>
        <taxon>Bacillariophyta</taxon>
        <taxon>Coscinodiscophyceae</taxon>
        <taxon>Thalassiosirophycidae</taxon>
        <taxon>Stephanodiscales</taxon>
        <taxon>Stephanodiscaceae</taxon>
        <taxon>Stephanodiscus</taxon>
    </lineage>
</organism>
<dbReference type="GO" id="GO:0012505">
    <property type="term" value="C:endomembrane system"/>
    <property type="evidence" value="ECO:0007669"/>
    <property type="project" value="UniProtKB-SubCell"/>
</dbReference>
<dbReference type="PROSITE" id="PS50006">
    <property type="entry name" value="FHA_DOMAIN"/>
    <property type="match status" value="1"/>
</dbReference>
<feature type="domain" description="Fe2OG dioxygenase" evidence="12">
    <location>
        <begin position="424"/>
        <end position="529"/>
    </location>
</feature>